<evidence type="ECO:0000256" key="2">
    <source>
        <dbReference type="ARBA" id="ARBA00023125"/>
    </source>
</evidence>
<evidence type="ECO:0000313" key="6">
    <source>
        <dbReference type="Proteomes" id="UP000239863"/>
    </source>
</evidence>
<evidence type="ECO:0000313" key="5">
    <source>
        <dbReference type="EMBL" id="PPK48266.1"/>
    </source>
</evidence>
<evidence type="ECO:0000256" key="1">
    <source>
        <dbReference type="ARBA" id="ARBA00023015"/>
    </source>
</evidence>
<dbReference type="InterPro" id="IPR036390">
    <property type="entry name" value="WH_DNA-bd_sf"/>
</dbReference>
<dbReference type="GO" id="GO:0003677">
    <property type="term" value="F:DNA binding"/>
    <property type="evidence" value="ECO:0007669"/>
    <property type="project" value="UniProtKB-KW"/>
</dbReference>
<dbReference type="PANTHER" id="PTHR42756">
    <property type="entry name" value="TRANSCRIPTIONAL REGULATOR, MARR"/>
    <property type="match status" value="1"/>
</dbReference>
<dbReference type="Proteomes" id="UP000239863">
    <property type="component" value="Unassembled WGS sequence"/>
</dbReference>
<dbReference type="SUPFAM" id="SSF46785">
    <property type="entry name" value="Winged helix' DNA-binding domain"/>
    <property type="match status" value="1"/>
</dbReference>
<dbReference type="PRINTS" id="PR00598">
    <property type="entry name" value="HTHMARR"/>
</dbReference>
<accession>A0A2S6FXI6</accession>
<dbReference type="Gene3D" id="1.10.10.10">
    <property type="entry name" value="Winged helix-like DNA-binding domain superfamily/Winged helix DNA-binding domain"/>
    <property type="match status" value="1"/>
</dbReference>
<dbReference type="SMART" id="SM00347">
    <property type="entry name" value="HTH_MARR"/>
    <property type="match status" value="1"/>
</dbReference>
<keyword evidence="3" id="KW-0804">Transcription</keyword>
<reference evidence="5 6" key="1">
    <citation type="submission" date="2018-02" db="EMBL/GenBank/DDBJ databases">
        <title>Genomic Encyclopedia of Archaeal and Bacterial Type Strains, Phase II (KMG-II): from individual species to whole genera.</title>
        <authorList>
            <person name="Goeker M."/>
        </authorList>
    </citation>
    <scope>NUCLEOTIDE SEQUENCE [LARGE SCALE GENOMIC DNA]</scope>
    <source>
        <strain evidence="5 6">DSM 15099</strain>
    </source>
</reference>
<feature type="domain" description="HTH marR-type" evidence="4">
    <location>
        <begin position="7"/>
        <end position="139"/>
    </location>
</feature>
<dbReference type="STRING" id="37659.GCA_000703125_00466"/>
<dbReference type="PANTHER" id="PTHR42756:SF1">
    <property type="entry name" value="TRANSCRIPTIONAL REPRESSOR OF EMRAB OPERON"/>
    <property type="match status" value="1"/>
</dbReference>
<keyword evidence="1" id="KW-0805">Transcription regulation</keyword>
<dbReference type="RefSeq" id="WP_104409859.1">
    <property type="nucleotide sequence ID" value="NZ_PTIS01000008.1"/>
</dbReference>
<evidence type="ECO:0000259" key="4">
    <source>
        <dbReference type="PROSITE" id="PS50995"/>
    </source>
</evidence>
<dbReference type="AlphaFoldDB" id="A0A2S6FXI6"/>
<dbReference type="PROSITE" id="PS50995">
    <property type="entry name" value="HTH_MARR_2"/>
    <property type="match status" value="1"/>
</dbReference>
<keyword evidence="2 5" id="KW-0238">DNA-binding</keyword>
<protein>
    <submittedName>
        <fullName evidence="5">DNA-binding MarR family transcriptional regulator</fullName>
    </submittedName>
</protein>
<sequence length="149" mass="16903">MEKKPQGIKIASLIREINLKLNNNISNNFKNSGFTTPQILLIKLLSIEGPLNVSEISEKMFLTKGTVSGIIDRLENQEVVKRNRSNEDKRIVSVALTNKGEDITKTMRGTINKYFDTIFSICKEEDMEKIINGLDILKSVLDENCKEDK</sequence>
<dbReference type="GO" id="GO:0003700">
    <property type="term" value="F:DNA-binding transcription factor activity"/>
    <property type="evidence" value="ECO:0007669"/>
    <property type="project" value="InterPro"/>
</dbReference>
<proteinExistence type="predicted"/>
<dbReference type="Pfam" id="PF01047">
    <property type="entry name" value="MarR"/>
    <property type="match status" value="1"/>
</dbReference>
<dbReference type="InterPro" id="IPR036388">
    <property type="entry name" value="WH-like_DNA-bd_sf"/>
</dbReference>
<name>A0A2S6FXI6_9CLOT</name>
<evidence type="ECO:0000256" key="3">
    <source>
        <dbReference type="ARBA" id="ARBA00023163"/>
    </source>
</evidence>
<gene>
    <name evidence="5" type="ORF">BD821_10827</name>
</gene>
<dbReference type="EMBL" id="PTIS01000008">
    <property type="protein sequence ID" value="PPK48266.1"/>
    <property type="molecule type" value="Genomic_DNA"/>
</dbReference>
<dbReference type="OrthoDB" id="49580at2"/>
<comment type="caution">
    <text evidence="5">The sequence shown here is derived from an EMBL/GenBank/DDBJ whole genome shotgun (WGS) entry which is preliminary data.</text>
</comment>
<organism evidence="5 6">
    <name type="scientific">Clostridium algidicarnis DSM 15099</name>
    <dbReference type="NCBI Taxonomy" id="1121295"/>
    <lineage>
        <taxon>Bacteria</taxon>
        <taxon>Bacillati</taxon>
        <taxon>Bacillota</taxon>
        <taxon>Clostridia</taxon>
        <taxon>Eubacteriales</taxon>
        <taxon>Clostridiaceae</taxon>
        <taxon>Clostridium</taxon>
    </lineage>
</organism>
<dbReference type="InterPro" id="IPR000835">
    <property type="entry name" value="HTH_MarR-typ"/>
</dbReference>